<dbReference type="CDD" id="cd19769">
    <property type="entry name" value="Bbox2_TRIM16-like"/>
    <property type="match status" value="1"/>
</dbReference>
<evidence type="ECO:0000256" key="3">
    <source>
        <dbReference type="ARBA" id="ARBA00022833"/>
    </source>
</evidence>
<keyword evidence="7" id="KW-1185">Reference proteome</keyword>
<dbReference type="Gene3D" id="3.30.160.60">
    <property type="entry name" value="Classic Zinc Finger"/>
    <property type="match status" value="1"/>
</dbReference>
<dbReference type="PANTHER" id="PTHR25465:SF10">
    <property type="entry name" value="TRIPARTITE MOTIF-CONTAINING PROTEIN 16-RELATED"/>
    <property type="match status" value="1"/>
</dbReference>
<dbReference type="SUPFAM" id="SSF57845">
    <property type="entry name" value="B-box zinc-binding domain"/>
    <property type="match status" value="1"/>
</dbReference>
<dbReference type="Proteomes" id="UP000694523">
    <property type="component" value="Unplaced"/>
</dbReference>
<reference evidence="6" key="2">
    <citation type="submission" date="2025-09" db="UniProtKB">
        <authorList>
            <consortium name="Ensembl"/>
        </authorList>
    </citation>
    <scope>IDENTIFICATION</scope>
</reference>
<dbReference type="InterPro" id="IPR000315">
    <property type="entry name" value="Znf_B-box"/>
</dbReference>
<dbReference type="Pfam" id="PF00643">
    <property type="entry name" value="zf-B_box"/>
    <property type="match status" value="1"/>
</dbReference>
<evidence type="ECO:0000256" key="2">
    <source>
        <dbReference type="ARBA" id="ARBA00022771"/>
    </source>
</evidence>
<evidence type="ECO:0000259" key="4">
    <source>
        <dbReference type="Pfam" id="PF00643"/>
    </source>
</evidence>
<keyword evidence="1" id="KW-0479">Metal-binding</keyword>
<accession>A0A8C6TC48</accession>
<dbReference type="GO" id="GO:0008270">
    <property type="term" value="F:zinc ion binding"/>
    <property type="evidence" value="ECO:0007669"/>
    <property type="project" value="UniProtKB-KW"/>
</dbReference>
<dbReference type="Gene3D" id="4.10.830.40">
    <property type="match status" value="1"/>
</dbReference>
<feature type="domain" description="TRIM8/14/16/25/29/45/65 coiled-coil region" evidence="5">
    <location>
        <begin position="176"/>
        <end position="314"/>
    </location>
</feature>
<protein>
    <recommendedName>
        <fullName evidence="8">B box-type domain-containing protein</fullName>
    </recommendedName>
</protein>
<reference evidence="6" key="1">
    <citation type="submission" date="2025-08" db="UniProtKB">
        <authorList>
            <consortium name="Ensembl"/>
        </authorList>
    </citation>
    <scope>IDENTIFICATION</scope>
</reference>
<dbReference type="PANTHER" id="PTHR25465">
    <property type="entry name" value="B-BOX DOMAIN CONTAINING"/>
    <property type="match status" value="1"/>
</dbReference>
<keyword evidence="3" id="KW-0862">Zinc</keyword>
<dbReference type="Pfam" id="PF25600">
    <property type="entry name" value="TRIM_CC"/>
    <property type="match status" value="1"/>
</dbReference>
<evidence type="ECO:0000313" key="6">
    <source>
        <dbReference type="Ensembl" id="ENSNMLP00000015992.1"/>
    </source>
</evidence>
<organism evidence="6 7">
    <name type="scientific">Neogobius melanostomus</name>
    <name type="common">round goby</name>
    <dbReference type="NCBI Taxonomy" id="47308"/>
    <lineage>
        <taxon>Eukaryota</taxon>
        <taxon>Metazoa</taxon>
        <taxon>Chordata</taxon>
        <taxon>Craniata</taxon>
        <taxon>Vertebrata</taxon>
        <taxon>Euteleostomi</taxon>
        <taxon>Actinopterygii</taxon>
        <taxon>Neopterygii</taxon>
        <taxon>Teleostei</taxon>
        <taxon>Neoteleostei</taxon>
        <taxon>Acanthomorphata</taxon>
        <taxon>Gobiaria</taxon>
        <taxon>Gobiiformes</taxon>
        <taxon>Gobioidei</taxon>
        <taxon>Gobiidae</taxon>
        <taxon>Benthophilinae</taxon>
        <taxon>Neogobiini</taxon>
        <taxon>Neogobius</taxon>
    </lineage>
</organism>
<evidence type="ECO:0008006" key="8">
    <source>
        <dbReference type="Google" id="ProtNLM"/>
    </source>
</evidence>
<feature type="domain" description="B box-type" evidence="4">
    <location>
        <begin position="116"/>
        <end position="151"/>
    </location>
</feature>
<keyword evidence="2" id="KW-0863">Zinc-finger</keyword>
<proteinExistence type="predicted"/>
<dbReference type="InterPro" id="IPR051051">
    <property type="entry name" value="E3_ubiq-ligase_TRIM/RNF"/>
</dbReference>
<name>A0A8C6TC48_9GOBI</name>
<dbReference type="AlphaFoldDB" id="A0A8C6TC48"/>
<dbReference type="Ensembl" id="ENSNMLT00000017961.1">
    <property type="protein sequence ID" value="ENSNMLP00000015992.1"/>
    <property type="gene ID" value="ENSNMLG00000010577.1"/>
</dbReference>
<evidence type="ECO:0000256" key="1">
    <source>
        <dbReference type="ARBA" id="ARBA00022723"/>
    </source>
</evidence>
<dbReference type="InterPro" id="IPR058030">
    <property type="entry name" value="TRIM8/14/16/25/29/45/65_CC"/>
</dbReference>
<evidence type="ECO:0000259" key="5">
    <source>
        <dbReference type="Pfam" id="PF25600"/>
    </source>
</evidence>
<evidence type="ECO:0000313" key="7">
    <source>
        <dbReference type="Proteomes" id="UP000694523"/>
    </source>
</evidence>
<sequence>MCLRCGAAILLQCSTSLPNTRAFLGHTGNNSLFFTMGTISNISQEDQNATEEGTTEKLQFIQDVMCDSCMDSPSRALKSCLTCLVSYCESHLRPHLENIKFQNHRLVEPLHDIDRPTCEAHRLPLNRFCLDDGFCLCPDCVREGHDGHMTTAVEEARAKIEMELQGKQAELSQSVSKIEMAVEKLQGNNDAVKILEGDVCATVEQQFTRLQKTMEEAKKSVMEVLDTEQKRTMRQSENIQTHLEQRRGEITKALAYTNKLLRAKSDIEFLQKYSEWKKTSTDVSLPSVQINSMVHLSLYEQTVTDTTQQLCELLLSSYRENMDTVFKSGGWFLNVITFFDTFWAKKKKTLNMLSLIR</sequence>